<dbReference type="EMBL" id="CAWUFR010000054">
    <property type="protein sequence ID" value="CAK6962011.1"/>
    <property type="molecule type" value="Genomic_DNA"/>
</dbReference>
<feature type="non-terminal residue" evidence="1">
    <location>
        <position position="61"/>
    </location>
</feature>
<comment type="caution">
    <text evidence="1">The sequence shown here is derived from an EMBL/GenBank/DDBJ whole genome shotgun (WGS) entry which is preliminary data.</text>
</comment>
<proteinExistence type="predicted"/>
<organism evidence="1 2">
    <name type="scientific">Scomber scombrus</name>
    <name type="common">Atlantic mackerel</name>
    <name type="synonym">Scomber vernalis</name>
    <dbReference type="NCBI Taxonomy" id="13677"/>
    <lineage>
        <taxon>Eukaryota</taxon>
        <taxon>Metazoa</taxon>
        <taxon>Chordata</taxon>
        <taxon>Craniata</taxon>
        <taxon>Vertebrata</taxon>
        <taxon>Euteleostomi</taxon>
        <taxon>Actinopterygii</taxon>
        <taxon>Neopterygii</taxon>
        <taxon>Teleostei</taxon>
        <taxon>Neoteleostei</taxon>
        <taxon>Acanthomorphata</taxon>
        <taxon>Pelagiaria</taxon>
        <taxon>Scombriformes</taxon>
        <taxon>Scombridae</taxon>
        <taxon>Scomber</taxon>
    </lineage>
</organism>
<dbReference type="AlphaFoldDB" id="A0AAV1NUV4"/>
<name>A0AAV1NUV4_SCOSC</name>
<accession>A0AAV1NUV4</accession>
<sequence length="61" mass="6937">VYTFKREQLGKPSLMYEERLANKQANKHVLPLVSRHAVALHMCGLPYTRTHTYTAHASLSA</sequence>
<evidence type="ECO:0000313" key="2">
    <source>
        <dbReference type="Proteomes" id="UP001314229"/>
    </source>
</evidence>
<protein>
    <submittedName>
        <fullName evidence="1">Uncharacterized protein</fullName>
    </submittedName>
</protein>
<evidence type="ECO:0000313" key="1">
    <source>
        <dbReference type="EMBL" id="CAK6962011.1"/>
    </source>
</evidence>
<gene>
    <name evidence="1" type="ORF">FSCOSCO3_A012983</name>
</gene>
<keyword evidence="2" id="KW-1185">Reference proteome</keyword>
<reference evidence="1 2" key="1">
    <citation type="submission" date="2024-01" db="EMBL/GenBank/DDBJ databases">
        <authorList>
            <person name="Alioto T."/>
            <person name="Alioto T."/>
            <person name="Gomez Garrido J."/>
        </authorList>
    </citation>
    <scope>NUCLEOTIDE SEQUENCE [LARGE SCALE GENOMIC DNA]</scope>
</reference>
<dbReference type="Proteomes" id="UP001314229">
    <property type="component" value="Unassembled WGS sequence"/>
</dbReference>
<feature type="non-terminal residue" evidence="1">
    <location>
        <position position="1"/>
    </location>
</feature>